<organism evidence="1">
    <name type="scientific">Rhizophora mucronata</name>
    <name type="common">Asiatic mangrove</name>
    <dbReference type="NCBI Taxonomy" id="61149"/>
    <lineage>
        <taxon>Eukaryota</taxon>
        <taxon>Viridiplantae</taxon>
        <taxon>Streptophyta</taxon>
        <taxon>Embryophyta</taxon>
        <taxon>Tracheophyta</taxon>
        <taxon>Spermatophyta</taxon>
        <taxon>Magnoliopsida</taxon>
        <taxon>eudicotyledons</taxon>
        <taxon>Gunneridae</taxon>
        <taxon>Pentapetalae</taxon>
        <taxon>rosids</taxon>
        <taxon>fabids</taxon>
        <taxon>Malpighiales</taxon>
        <taxon>Rhizophoraceae</taxon>
        <taxon>Rhizophora</taxon>
    </lineage>
</organism>
<protein>
    <submittedName>
        <fullName evidence="1">Uncharacterized protein</fullName>
    </submittedName>
</protein>
<dbReference type="EMBL" id="GGEC01051500">
    <property type="protein sequence ID" value="MBX31984.1"/>
    <property type="molecule type" value="Transcribed_RNA"/>
</dbReference>
<reference evidence="1" key="1">
    <citation type="submission" date="2018-02" db="EMBL/GenBank/DDBJ databases">
        <title>Rhizophora mucronata_Transcriptome.</title>
        <authorList>
            <person name="Meera S.P."/>
            <person name="Sreeshan A."/>
            <person name="Augustine A."/>
        </authorList>
    </citation>
    <scope>NUCLEOTIDE SEQUENCE</scope>
    <source>
        <tissue evidence="1">Leaf</tissue>
    </source>
</reference>
<dbReference type="AlphaFoldDB" id="A0A2P2MP29"/>
<accession>A0A2P2MP29</accession>
<name>A0A2P2MP29_RHIMU</name>
<proteinExistence type="predicted"/>
<evidence type="ECO:0000313" key="1">
    <source>
        <dbReference type="EMBL" id="MBX31984.1"/>
    </source>
</evidence>
<sequence>MVLKVLNATGKHLTCHSYFIISTRLFYFSLHHQAFGHRALLVPEPHCHWIRDA</sequence>